<name>A0A9D1G6L5_9FIRM</name>
<accession>A0A9D1G6L5</accession>
<reference evidence="1" key="1">
    <citation type="submission" date="2020-10" db="EMBL/GenBank/DDBJ databases">
        <authorList>
            <person name="Gilroy R."/>
        </authorList>
    </citation>
    <scope>NUCLEOTIDE SEQUENCE</scope>
    <source>
        <strain evidence="1">ChiHecec3B27-6122</strain>
    </source>
</reference>
<dbReference type="EMBL" id="DVJS01000223">
    <property type="protein sequence ID" value="HIS98086.1"/>
    <property type="molecule type" value="Genomic_DNA"/>
</dbReference>
<sequence length="189" mass="22327">MEKVNVYDFDKTILPYDSTEAFFRHCVRKYPRCLFAALRAVPLLPGMPLKLMSKTRVKEAFYSFLRLVPDIDREVELFWQEHLPDINGWYMAQRRPDDIVSSASPEFLLRPVAERLGFRLMASRVDRHSGWTLGENNHGEEKVRRLRAEYPEVEIAEFYSDSLSDTPLARLAERAWIVKDRLPQPWPWK</sequence>
<evidence type="ECO:0000313" key="2">
    <source>
        <dbReference type="Proteomes" id="UP000886876"/>
    </source>
</evidence>
<dbReference type="InterPro" id="IPR036412">
    <property type="entry name" value="HAD-like_sf"/>
</dbReference>
<protein>
    <submittedName>
        <fullName evidence="1">Haloacid dehalogenase-like hydrolase</fullName>
    </submittedName>
</protein>
<comment type="caution">
    <text evidence="1">The sequence shown here is derived from an EMBL/GenBank/DDBJ whole genome shotgun (WGS) entry which is preliminary data.</text>
</comment>
<dbReference type="AlphaFoldDB" id="A0A9D1G6L5"/>
<dbReference type="Pfam" id="PF12710">
    <property type="entry name" value="HAD"/>
    <property type="match status" value="1"/>
</dbReference>
<dbReference type="InterPro" id="IPR023214">
    <property type="entry name" value="HAD_sf"/>
</dbReference>
<dbReference type="SUPFAM" id="SSF56784">
    <property type="entry name" value="HAD-like"/>
    <property type="match status" value="1"/>
</dbReference>
<gene>
    <name evidence="1" type="ORF">IAD42_08930</name>
</gene>
<organism evidence="1 2">
    <name type="scientific">Candidatus Scatomorpha pullistercoris</name>
    <dbReference type="NCBI Taxonomy" id="2840929"/>
    <lineage>
        <taxon>Bacteria</taxon>
        <taxon>Bacillati</taxon>
        <taxon>Bacillota</taxon>
        <taxon>Clostridia</taxon>
        <taxon>Eubacteriales</taxon>
        <taxon>Candidatus Scatomorpha</taxon>
    </lineage>
</organism>
<keyword evidence="1" id="KW-0378">Hydrolase</keyword>
<reference evidence="1" key="2">
    <citation type="journal article" date="2021" name="PeerJ">
        <title>Extensive microbial diversity within the chicken gut microbiome revealed by metagenomics and culture.</title>
        <authorList>
            <person name="Gilroy R."/>
            <person name="Ravi A."/>
            <person name="Getino M."/>
            <person name="Pursley I."/>
            <person name="Horton D.L."/>
            <person name="Alikhan N.F."/>
            <person name="Baker D."/>
            <person name="Gharbi K."/>
            <person name="Hall N."/>
            <person name="Watson M."/>
            <person name="Adriaenssens E.M."/>
            <person name="Foster-Nyarko E."/>
            <person name="Jarju S."/>
            <person name="Secka A."/>
            <person name="Antonio M."/>
            <person name="Oren A."/>
            <person name="Chaudhuri R.R."/>
            <person name="La Ragione R."/>
            <person name="Hildebrand F."/>
            <person name="Pallen M.J."/>
        </authorList>
    </citation>
    <scope>NUCLEOTIDE SEQUENCE</scope>
    <source>
        <strain evidence="1">ChiHecec3B27-6122</strain>
    </source>
</reference>
<evidence type="ECO:0000313" key="1">
    <source>
        <dbReference type="EMBL" id="HIS98086.1"/>
    </source>
</evidence>
<proteinExistence type="predicted"/>
<dbReference type="Gene3D" id="1.20.1440.100">
    <property type="entry name" value="SG protein - dephosphorylation function"/>
    <property type="match status" value="1"/>
</dbReference>
<dbReference type="Gene3D" id="3.40.50.1000">
    <property type="entry name" value="HAD superfamily/HAD-like"/>
    <property type="match status" value="1"/>
</dbReference>
<dbReference type="GO" id="GO:0016787">
    <property type="term" value="F:hydrolase activity"/>
    <property type="evidence" value="ECO:0007669"/>
    <property type="project" value="UniProtKB-KW"/>
</dbReference>
<dbReference type="Proteomes" id="UP000886876">
    <property type="component" value="Unassembled WGS sequence"/>
</dbReference>